<keyword evidence="3" id="KW-1185">Reference proteome</keyword>
<reference evidence="2 3" key="1">
    <citation type="journal article" date="2024" name="Commun. Biol.">
        <title>Comparative genomic analysis of thermophilic fungi reveals convergent evolutionary adaptations and gene losses.</title>
        <authorList>
            <person name="Steindorff A.S."/>
            <person name="Aguilar-Pontes M.V."/>
            <person name="Robinson A.J."/>
            <person name="Andreopoulos B."/>
            <person name="LaButti K."/>
            <person name="Kuo A."/>
            <person name="Mondo S."/>
            <person name="Riley R."/>
            <person name="Otillar R."/>
            <person name="Haridas S."/>
            <person name="Lipzen A."/>
            <person name="Grimwood J."/>
            <person name="Schmutz J."/>
            <person name="Clum A."/>
            <person name="Reid I.D."/>
            <person name="Moisan M.C."/>
            <person name="Butler G."/>
            <person name="Nguyen T.T.M."/>
            <person name="Dewar K."/>
            <person name="Conant G."/>
            <person name="Drula E."/>
            <person name="Henrissat B."/>
            <person name="Hansel C."/>
            <person name="Singer S."/>
            <person name="Hutchinson M.I."/>
            <person name="de Vries R.P."/>
            <person name="Natvig D.O."/>
            <person name="Powell A.J."/>
            <person name="Tsang A."/>
            <person name="Grigoriev I.V."/>
        </authorList>
    </citation>
    <scope>NUCLEOTIDE SEQUENCE [LARGE SCALE GENOMIC DNA]</scope>
    <source>
        <strain evidence="2 3">CBS 494.80</strain>
    </source>
</reference>
<evidence type="ECO:0000313" key="3">
    <source>
        <dbReference type="Proteomes" id="UP001595075"/>
    </source>
</evidence>
<feature type="compositionally biased region" description="Pro residues" evidence="1">
    <location>
        <begin position="125"/>
        <end position="142"/>
    </location>
</feature>
<proteinExistence type="predicted"/>
<comment type="caution">
    <text evidence="2">The sequence shown here is derived from an EMBL/GenBank/DDBJ whole genome shotgun (WGS) entry which is preliminary data.</text>
</comment>
<dbReference type="EMBL" id="JAZHXI010000003">
    <property type="protein sequence ID" value="KAL2073098.1"/>
    <property type="molecule type" value="Genomic_DNA"/>
</dbReference>
<evidence type="ECO:0000256" key="1">
    <source>
        <dbReference type="SAM" id="MobiDB-lite"/>
    </source>
</evidence>
<organism evidence="2 3">
    <name type="scientific">Oculimacula yallundae</name>
    <dbReference type="NCBI Taxonomy" id="86028"/>
    <lineage>
        <taxon>Eukaryota</taxon>
        <taxon>Fungi</taxon>
        <taxon>Dikarya</taxon>
        <taxon>Ascomycota</taxon>
        <taxon>Pezizomycotina</taxon>
        <taxon>Leotiomycetes</taxon>
        <taxon>Helotiales</taxon>
        <taxon>Ploettnerulaceae</taxon>
        <taxon>Oculimacula</taxon>
    </lineage>
</organism>
<accession>A0ABR4CSY9</accession>
<sequence>MVSTEKGNAIADVLAKILKLITSINEAEHAKEEKYTQTTVENLRLQFPEYNVLIVHPKHSRNFVNEYHQHVELPLTAPRTQGYEIYCFDSGSFTLEGDGGFINWCFAGSYTRDGNNVNFNKIPSQIPPVPSPPAPTPPPPPEKPVRTHKDGIYLLNCMRGNEISSGVAYVRIGEPHSLLSRYLEIPLRYYKNLRDGGNFGSRPDDYVDVTKGSFQKWEQTGQVTFKNGTKFRWSIINDGQDRPNFSRVGTADNSFVAFNLYKDTHAVLYEVDGWKCQAIYWGY</sequence>
<feature type="region of interest" description="Disordered" evidence="1">
    <location>
        <begin position="122"/>
        <end position="145"/>
    </location>
</feature>
<evidence type="ECO:0000313" key="2">
    <source>
        <dbReference type="EMBL" id="KAL2073098.1"/>
    </source>
</evidence>
<gene>
    <name evidence="2" type="ORF">VTL71DRAFT_10422</name>
</gene>
<name>A0ABR4CSY9_9HELO</name>
<protein>
    <submittedName>
        <fullName evidence="2">Uncharacterized protein</fullName>
    </submittedName>
</protein>
<dbReference type="Proteomes" id="UP001595075">
    <property type="component" value="Unassembled WGS sequence"/>
</dbReference>